<dbReference type="Proteomes" id="UP001227543">
    <property type="component" value="Unassembled WGS sequence"/>
</dbReference>
<evidence type="ECO:0000313" key="2">
    <source>
        <dbReference type="EMBL" id="KAK1508505.1"/>
    </source>
</evidence>
<dbReference type="RefSeq" id="XP_060386963.1">
    <property type="nucleotide sequence ID" value="XM_060518330.1"/>
</dbReference>
<reference evidence="2 3" key="1">
    <citation type="submission" date="2016-10" db="EMBL/GenBank/DDBJ databases">
        <title>The genome sequence of Colletotrichum fioriniae PJ7.</title>
        <authorList>
            <person name="Baroncelli R."/>
        </authorList>
    </citation>
    <scope>NUCLEOTIDE SEQUENCE [LARGE SCALE GENOMIC DNA]</scope>
    <source>
        <strain evidence="2 3">Tom-12</strain>
    </source>
</reference>
<dbReference type="EMBL" id="MLFU01000005">
    <property type="protein sequence ID" value="KAK1508505.1"/>
    <property type="molecule type" value="Genomic_DNA"/>
</dbReference>
<comment type="caution">
    <text evidence="2">The sequence shown here is derived from an EMBL/GenBank/DDBJ whole genome shotgun (WGS) entry which is preliminary data.</text>
</comment>
<protein>
    <recommendedName>
        <fullName evidence="4">AT hook domain-containing protein</fullName>
    </recommendedName>
</protein>
<dbReference type="GeneID" id="85402568"/>
<proteinExistence type="predicted"/>
<evidence type="ECO:0008006" key="4">
    <source>
        <dbReference type="Google" id="ProtNLM"/>
    </source>
</evidence>
<name>A0ABQ9RNE7_9PEZI</name>
<accession>A0ABQ9RNE7</accession>
<evidence type="ECO:0000256" key="1">
    <source>
        <dbReference type="SAM" id="MobiDB-lite"/>
    </source>
</evidence>
<gene>
    <name evidence="2" type="ORF">CTAM01_02291</name>
</gene>
<keyword evidence="3" id="KW-1185">Reference proteome</keyword>
<organism evidence="2 3">
    <name type="scientific">Colletotrichum tamarilloi</name>
    <dbReference type="NCBI Taxonomy" id="1209934"/>
    <lineage>
        <taxon>Eukaryota</taxon>
        <taxon>Fungi</taxon>
        <taxon>Dikarya</taxon>
        <taxon>Ascomycota</taxon>
        <taxon>Pezizomycotina</taxon>
        <taxon>Sordariomycetes</taxon>
        <taxon>Hypocreomycetidae</taxon>
        <taxon>Glomerellales</taxon>
        <taxon>Glomerellaceae</taxon>
        <taxon>Colletotrichum</taxon>
        <taxon>Colletotrichum acutatum species complex</taxon>
    </lineage>
</organism>
<feature type="region of interest" description="Disordered" evidence="1">
    <location>
        <begin position="1"/>
        <end position="45"/>
    </location>
</feature>
<evidence type="ECO:0000313" key="3">
    <source>
        <dbReference type="Proteomes" id="UP001227543"/>
    </source>
</evidence>
<sequence>MAPSKKSMGKLPGIPRAKQDAKVRKNTTARKNTSAKEQKVPKKGVKITTRPKNRALIQWRKEEPLLVTLLWVQYICAKEHGKMPWDDVIPQCFTGVTSTAFTQFLARERKRLLKMGYCVPPLPSQAKSLERDQNTRGYINTPTAENEDAIRPISFDEPFLQPCQQGDN</sequence>